<feature type="compositionally biased region" description="Basic and acidic residues" evidence="1">
    <location>
        <begin position="36"/>
        <end position="59"/>
    </location>
</feature>
<feature type="region of interest" description="Disordered" evidence="1">
    <location>
        <begin position="278"/>
        <end position="315"/>
    </location>
</feature>
<dbReference type="EMBL" id="KQ030537">
    <property type="protein sequence ID" value="KJZ73224.1"/>
    <property type="molecule type" value="Genomic_DNA"/>
</dbReference>
<gene>
    <name evidence="2" type="ORF">HIM_07421</name>
</gene>
<accession>A0A0F8A4A2</accession>
<organism evidence="2 3">
    <name type="scientific">Hirsutella minnesotensis 3608</name>
    <dbReference type="NCBI Taxonomy" id="1043627"/>
    <lineage>
        <taxon>Eukaryota</taxon>
        <taxon>Fungi</taxon>
        <taxon>Dikarya</taxon>
        <taxon>Ascomycota</taxon>
        <taxon>Pezizomycotina</taxon>
        <taxon>Sordariomycetes</taxon>
        <taxon>Hypocreomycetidae</taxon>
        <taxon>Hypocreales</taxon>
        <taxon>Ophiocordycipitaceae</taxon>
        <taxon>Hirsutella</taxon>
    </lineage>
</organism>
<dbReference type="PANTHER" id="PTHR34117">
    <property type="entry name" value="STYLE CELL-CYCLE INHIBITOR 1"/>
    <property type="match status" value="1"/>
</dbReference>
<evidence type="ECO:0000313" key="2">
    <source>
        <dbReference type="EMBL" id="KJZ73224.1"/>
    </source>
</evidence>
<protein>
    <submittedName>
        <fullName evidence="2">Uncharacterized protein</fullName>
    </submittedName>
</protein>
<sequence length="315" mass="35942">MPELPGRRGGPSPSSSRHRPDTRESRDRRHNSRPITGHERRSSESPGRKRRRSFEESRRRSASPDGAARDSSRHRHRPRRRRHSSRERRGDSKPKDCEPRWDLPYSARSLGKADLATFEPLFIHYLAVQKQREARDMDEREFRGRWRSFIGKWNRGELAEGWYDPDMFSRISSWVAEDDEGSDPDGARGERGPEVTSGRGSNNDYNDDDDDDDDDADDYGPTLPQKQAATRRRVGAEIPTAQDLSLRDELILEDREEEREALRAARRADRTLQRERLEELAATRSRSSSGSSCGSGARSRSANCAARSSTGPSAR</sequence>
<proteinExistence type="predicted"/>
<feature type="region of interest" description="Disordered" evidence="1">
    <location>
        <begin position="176"/>
        <end position="242"/>
    </location>
</feature>
<dbReference type="Proteomes" id="UP000054481">
    <property type="component" value="Unassembled WGS sequence"/>
</dbReference>
<reference evidence="2 3" key="1">
    <citation type="journal article" date="2014" name="Genome Biol. Evol.">
        <title>Comparative genomics and transcriptomics analyses reveal divergent lifestyle features of nematode endoparasitic fungus Hirsutella minnesotensis.</title>
        <authorList>
            <person name="Lai Y."/>
            <person name="Liu K."/>
            <person name="Zhang X."/>
            <person name="Zhang X."/>
            <person name="Li K."/>
            <person name="Wang N."/>
            <person name="Shu C."/>
            <person name="Wu Y."/>
            <person name="Wang C."/>
            <person name="Bushley K.E."/>
            <person name="Xiang M."/>
            <person name="Liu X."/>
        </authorList>
    </citation>
    <scope>NUCLEOTIDE SEQUENCE [LARGE SCALE GENOMIC DNA]</scope>
    <source>
        <strain evidence="2 3">3608</strain>
    </source>
</reference>
<name>A0A0F8A4A2_9HYPO</name>
<keyword evidence="3" id="KW-1185">Reference proteome</keyword>
<feature type="compositionally biased region" description="Basic residues" evidence="1">
    <location>
        <begin position="72"/>
        <end position="86"/>
    </location>
</feature>
<dbReference type="OrthoDB" id="2139939at2759"/>
<feature type="compositionally biased region" description="Low complexity" evidence="1">
    <location>
        <begin position="282"/>
        <end position="309"/>
    </location>
</feature>
<evidence type="ECO:0000256" key="1">
    <source>
        <dbReference type="SAM" id="MobiDB-lite"/>
    </source>
</evidence>
<feature type="compositionally biased region" description="Acidic residues" evidence="1">
    <location>
        <begin position="205"/>
        <end position="218"/>
    </location>
</feature>
<dbReference type="PANTHER" id="PTHR34117:SF1">
    <property type="entry name" value="STYLE CELL-CYCLE INHIBITOR 1"/>
    <property type="match status" value="1"/>
</dbReference>
<feature type="compositionally biased region" description="Basic and acidic residues" evidence="1">
    <location>
        <begin position="18"/>
        <end position="27"/>
    </location>
</feature>
<dbReference type="AlphaFoldDB" id="A0A0F8A4A2"/>
<evidence type="ECO:0000313" key="3">
    <source>
        <dbReference type="Proteomes" id="UP000054481"/>
    </source>
</evidence>
<dbReference type="InterPro" id="IPR044688">
    <property type="entry name" value="SCI-1-like"/>
</dbReference>
<feature type="compositionally biased region" description="Basic and acidic residues" evidence="1">
    <location>
        <begin position="87"/>
        <end position="101"/>
    </location>
</feature>
<feature type="region of interest" description="Disordered" evidence="1">
    <location>
        <begin position="1"/>
        <end position="103"/>
    </location>
</feature>